<feature type="disulfide bond" evidence="5">
    <location>
        <begin position="807"/>
        <end position="871"/>
    </location>
</feature>
<feature type="disulfide bond" evidence="5">
    <location>
        <begin position="915"/>
        <end position="979"/>
    </location>
</feature>
<dbReference type="FunFam" id="3.10.250.10:FF:000011">
    <property type="entry name" value="Scavenger receptor class A member 5"/>
    <property type="match status" value="3"/>
</dbReference>
<feature type="disulfide bond" evidence="5">
    <location>
        <begin position="928"/>
        <end position="989"/>
    </location>
</feature>
<accession>A0A7M7NAG4</accession>
<dbReference type="SMART" id="SM00202">
    <property type="entry name" value="SR"/>
    <property type="match status" value="5"/>
</dbReference>
<feature type="disulfide bond" evidence="5">
    <location>
        <begin position="483"/>
        <end position="547"/>
    </location>
</feature>
<dbReference type="PROSITE" id="PS50287">
    <property type="entry name" value="SRCR_2"/>
    <property type="match status" value="5"/>
</dbReference>
<proteinExistence type="predicted"/>
<dbReference type="EnsemblMetazoa" id="XM_030977922">
    <property type="protein sequence ID" value="XP_030833782"/>
    <property type="gene ID" value="LOC100889653"/>
</dbReference>
<feature type="region of interest" description="Disordered" evidence="6">
    <location>
        <begin position="425"/>
        <end position="454"/>
    </location>
</feature>
<dbReference type="AlphaFoldDB" id="A0A7M7NAG4"/>
<protein>
    <recommendedName>
        <fullName evidence="8">SRCR domain-containing protein</fullName>
    </recommendedName>
</protein>
<feature type="disulfide bond" evidence="5">
    <location>
        <begin position="959"/>
        <end position="969"/>
    </location>
</feature>
<dbReference type="KEGG" id="spu:100889653"/>
<feature type="disulfide bond" evidence="5">
    <location>
        <begin position="527"/>
        <end position="537"/>
    </location>
</feature>
<feature type="disulfide bond" evidence="5">
    <location>
        <begin position="633"/>
        <end position="643"/>
    </location>
</feature>
<dbReference type="Pfam" id="PF00530">
    <property type="entry name" value="SRCR"/>
    <property type="match status" value="5"/>
</dbReference>
<dbReference type="RefSeq" id="XP_030833782.1">
    <property type="nucleotide sequence ID" value="XM_030977922.1"/>
</dbReference>
<feature type="disulfide bond" evidence="5">
    <location>
        <begin position="711"/>
        <end position="772"/>
    </location>
</feature>
<keyword evidence="4" id="KW-0325">Glycoprotein</keyword>
<dbReference type="FunFam" id="3.10.250.10:FF:000006">
    <property type="entry name" value="neurotrypsin isoform X2"/>
    <property type="match status" value="2"/>
</dbReference>
<reference evidence="10" key="1">
    <citation type="submission" date="2015-02" db="EMBL/GenBank/DDBJ databases">
        <title>Genome sequencing for Strongylocentrotus purpuratus.</title>
        <authorList>
            <person name="Murali S."/>
            <person name="Liu Y."/>
            <person name="Vee V."/>
            <person name="English A."/>
            <person name="Wang M."/>
            <person name="Skinner E."/>
            <person name="Han Y."/>
            <person name="Muzny D.M."/>
            <person name="Worley K.C."/>
            <person name="Gibbs R.A."/>
        </authorList>
    </citation>
    <scope>NUCLEOTIDE SEQUENCE</scope>
</reference>
<feature type="disulfide bond" evidence="5">
    <location>
        <begin position="589"/>
        <end position="653"/>
    </location>
</feature>
<evidence type="ECO:0000313" key="9">
    <source>
        <dbReference type="EnsemblMetazoa" id="XP_030833782"/>
    </source>
</evidence>
<feature type="chain" id="PRO_5029891684" description="SRCR domain-containing protein" evidence="7">
    <location>
        <begin position="20"/>
        <end position="995"/>
    </location>
</feature>
<evidence type="ECO:0000256" key="5">
    <source>
        <dbReference type="PROSITE-ProRule" id="PRU00196"/>
    </source>
</evidence>
<feature type="domain" description="SRCR" evidence="8">
    <location>
        <begin position="459"/>
        <end position="558"/>
    </location>
</feature>
<dbReference type="OrthoDB" id="536948at2759"/>
<feature type="disulfide bond" evidence="5">
    <location>
        <begin position="742"/>
        <end position="752"/>
    </location>
</feature>
<dbReference type="InterPro" id="IPR001190">
    <property type="entry name" value="SRCR"/>
</dbReference>
<feature type="domain" description="SRCR" evidence="8">
    <location>
        <begin position="782"/>
        <end position="882"/>
    </location>
</feature>
<dbReference type="PANTHER" id="PTHR19331">
    <property type="entry name" value="SCAVENGER RECEPTOR DOMAIN-CONTAINING"/>
    <property type="match status" value="1"/>
</dbReference>
<feature type="domain" description="SRCR" evidence="8">
    <location>
        <begin position="890"/>
        <end position="990"/>
    </location>
</feature>
<feature type="disulfide bond" evidence="5">
    <location>
        <begin position="820"/>
        <end position="881"/>
    </location>
</feature>
<reference evidence="9" key="2">
    <citation type="submission" date="2021-01" db="UniProtKB">
        <authorList>
            <consortium name="EnsemblMetazoa"/>
        </authorList>
    </citation>
    <scope>IDENTIFICATION</scope>
</reference>
<evidence type="ECO:0000256" key="6">
    <source>
        <dbReference type="SAM" id="MobiDB-lite"/>
    </source>
</evidence>
<keyword evidence="10" id="KW-1185">Reference proteome</keyword>
<keyword evidence="2" id="KW-0677">Repeat</keyword>
<feature type="domain" description="SRCR" evidence="8">
    <location>
        <begin position="673"/>
        <end position="773"/>
    </location>
</feature>
<evidence type="ECO:0000256" key="2">
    <source>
        <dbReference type="ARBA" id="ARBA00022737"/>
    </source>
</evidence>
<feature type="disulfide bond" evidence="5">
    <location>
        <begin position="602"/>
        <end position="663"/>
    </location>
</feature>
<dbReference type="SUPFAM" id="SSF56487">
    <property type="entry name" value="SRCR-like"/>
    <property type="match status" value="5"/>
</dbReference>
<dbReference type="PRINTS" id="PR00258">
    <property type="entry name" value="SPERACTRCPTR"/>
</dbReference>
<evidence type="ECO:0000256" key="1">
    <source>
        <dbReference type="ARBA" id="ARBA00022729"/>
    </source>
</evidence>
<feature type="compositionally biased region" description="Polar residues" evidence="6">
    <location>
        <begin position="428"/>
        <end position="444"/>
    </location>
</feature>
<feature type="disulfide bond" evidence="5">
    <location>
        <begin position="496"/>
        <end position="557"/>
    </location>
</feature>
<dbReference type="GO" id="GO:0016020">
    <property type="term" value="C:membrane"/>
    <property type="evidence" value="ECO:0007669"/>
    <property type="project" value="InterPro"/>
</dbReference>
<dbReference type="Gene3D" id="3.10.250.10">
    <property type="entry name" value="SRCR-like domain"/>
    <property type="match status" value="5"/>
</dbReference>
<feature type="disulfide bond" evidence="5">
    <location>
        <begin position="851"/>
        <end position="861"/>
    </location>
</feature>
<name>A0A7M7NAG4_STRPU</name>
<dbReference type="GeneID" id="100889653"/>
<organism evidence="9 10">
    <name type="scientific">Strongylocentrotus purpuratus</name>
    <name type="common">Purple sea urchin</name>
    <dbReference type="NCBI Taxonomy" id="7668"/>
    <lineage>
        <taxon>Eukaryota</taxon>
        <taxon>Metazoa</taxon>
        <taxon>Echinodermata</taxon>
        <taxon>Eleutherozoa</taxon>
        <taxon>Echinozoa</taxon>
        <taxon>Echinoidea</taxon>
        <taxon>Euechinoidea</taxon>
        <taxon>Echinacea</taxon>
        <taxon>Camarodonta</taxon>
        <taxon>Echinidea</taxon>
        <taxon>Strongylocentrotidae</taxon>
        <taxon>Strongylocentrotus</taxon>
    </lineage>
</organism>
<feature type="signal peptide" evidence="7">
    <location>
        <begin position="1"/>
        <end position="19"/>
    </location>
</feature>
<sequence>MKTLLLLSILTAYVASGYAITCTKCFEVTSLDPTFQLPADPSLIPCSHPGEMVCDGNVTSCMTTTIITHFTRDAGPLTVMQEARECGPPFAGFLPSGDTCADEATTAAITSQIDPTTMVPPGLGLTFEDFEASICSCDSSDRCTPPSAATIGNPQPQGSGITCTICSELISRDPTFPIPVDPSQIPCSNPGEMVCDEGVTSCMTTTMTMHFSRDAGPLTVMQQARECGFPFAGFLPSGDTCADEATTAAITSQIDPTTLFPPGLGLTFEDFEASICVCDSSDRCTPPSAATIGNPQPQGSAITCTICSELISRDPTFPLPVDPSQIPCSNPGEMVCDEGVTSCMTTTMMMHFSRDAGPLTVMQMARECAPPFAGFLPSGDTCAGEAITAAFTSQIDPNTLVPPGLGLSFEDLETSICVCDSSDRCTPPSATTNGYPQPEATTSAVGEGLPTQAPPSVEVRLFGSDGTEGTVEVLYNGEWGTVCDDSWDVDDASVVCRMLGFPGASGAPGSALFGAGSGRIWLDDVLCSGDEENLADCHHPEFGDNNCAHYEDAGVICLTQEQLVRLVGGGSDLEGRVEIELDGEWGTICDDSWDLDDATVVCRMLGFDGASDAPGFAQFGEGSGPILLDDVMCTGEEATLTDCSHPPFRQHNCGHTEDAGVICYTIETAMPSVRLVGGSSINEGRVEVLYNEQWGTVCDDYWGPEDAGVACRMMGYDGASEAPGSARFGQGSGPIWLDDVMCSGIETDLADCPHRPFGTNNCAHSEDAGAVCSFSGTSAPTVRLVDGSSDNEGRVEILYGGQWGTVCDDYWGLDDAGVVCRMLGFGGASDAPGSARFGQGSGSIWLDDVMCSGEETDLADCPHPAFGTHNCVHHEDAGAVCSLTETPTPVRLVGGSSINEGRVELLHGGRWGTVCDDYWGLEDAGVVCRMLGYDGASEAPGSARFGQGSGSIWLDDVRCSGEETDLADCPHLAFGTNNCGHSEDAGAVCLLATPW</sequence>
<dbReference type="Proteomes" id="UP000007110">
    <property type="component" value="Unassembled WGS sequence"/>
</dbReference>
<evidence type="ECO:0000256" key="4">
    <source>
        <dbReference type="ARBA" id="ARBA00023180"/>
    </source>
</evidence>
<feature type="domain" description="SRCR" evidence="8">
    <location>
        <begin position="564"/>
        <end position="664"/>
    </location>
</feature>
<evidence type="ECO:0000256" key="7">
    <source>
        <dbReference type="SAM" id="SignalP"/>
    </source>
</evidence>
<evidence type="ECO:0000256" key="3">
    <source>
        <dbReference type="ARBA" id="ARBA00023157"/>
    </source>
</evidence>
<dbReference type="InterPro" id="IPR036772">
    <property type="entry name" value="SRCR-like_dom_sf"/>
</dbReference>
<dbReference type="InParanoid" id="A0A7M7NAG4"/>
<evidence type="ECO:0000313" key="10">
    <source>
        <dbReference type="Proteomes" id="UP000007110"/>
    </source>
</evidence>
<keyword evidence="3 5" id="KW-1015">Disulfide bond</keyword>
<dbReference type="PANTHER" id="PTHR19331:SF465">
    <property type="entry name" value="EGG PEPTIDE SPERACT RECEPTOR"/>
    <property type="match status" value="1"/>
</dbReference>
<dbReference type="PROSITE" id="PS00420">
    <property type="entry name" value="SRCR_1"/>
    <property type="match status" value="5"/>
</dbReference>
<keyword evidence="1 7" id="KW-0732">Signal</keyword>
<evidence type="ECO:0000259" key="8">
    <source>
        <dbReference type="PROSITE" id="PS50287"/>
    </source>
</evidence>
<feature type="disulfide bond" evidence="5">
    <location>
        <begin position="698"/>
        <end position="762"/>
    </location>
</feature>